<dbReference type="Proteomes" id="UP001370758">
    <property type="component" value="Unassembled WGS sequence"/>
</dbReference>
<dbReference type="GO" id="GO:0006508">
    <property type="term" value="P:proteolysis"/>
    <property type="evidence" value="ECO:0007669"/>
    <property type="project" value="UniProtKB-KW"/>
</dbReference>
<evidence type="ECO:0000256" key="5">
    <source>
        <dbReference type="SAM" id="MobiDB-lite"/>
    </source>
</evidence>
<dbReference type="PANTHER" id="PTHR43806:SF11">
    <property type="entry name" value="CEREVISIN-RELATED"/>
    <property type="match status" value="1"/>
</dbReference>
<dbReference type="AlphaFoldDB" id="A0AAV9W5I0"/>
<evidence type="ECO:0000256" key="1">
    <source>
        <dbReference type="ARBA" id="ARBA00011073"/>
    </source>
</evidence>
<dbReference type="GO" id="GO:0004252">
    <property type="term" value="F:serine-type endopeptidase activity"/>
    <property type="evidence" value="ECO:0007669"/>
    <property type="project" value="InterPro"/>
</dbReference>
<comment type="similarity">
    <text evidence="1">Belongs to the peptidase S8 family.</text>
</comment>
<evidence type="ECO:0000256" key="4">
    <source>
        <dbReference type="ARBA" id="ARBA00022825"/>
    </source>
</evidence>
<keyword evidence="6" id="KW-0732">Signal</keyword>
<feature type="region of interest" description="Disordered" evidence="5">
    <location>
        <begin position="33"/>
        <end position="55"/>
    </location>
</feature>
<organism evidence="7 8">
    <name type="scientific">Arthrobotrys musiformis</name>
    <dbReference type="NCBI Taxonomy" id="47236"/>
    <lineage>
        <taxon>Eukaryota</taxon>
        <taxon>Fungi</taxon>
        <taxon>Dikarya</taxon>
        <taxon>Ascomycota</taxon>
        <taxon>Pezizomycotina</taxon>
        <taxon>Orbiliomycetes</taxon>
        <taxon>Orbiliales</taxon>
        <taxon>Orbiliaceae</taxon>
        <taxon>Arthrobotrys</taxon>
    </lineage>
</organism>
<feature type="chain" id="PRO_5043799245" description="Peptidase S8/S53 domain-containing protein" evidence="6">
    <location>
        <begin position="26"/>
        <end position="520"/>
    </location>
</feature>
<dbReference type="Gene3D" id="3.40.50.200">
    <property type="entry name" value="Peptidase S8/S53 domain"/>
    <property type="match status" value="1"/>
</dbReference>
<feature type="signal peptide" evidence="6">
    <location>
        <begin position="1"/>
        <end position="25"/>
    </location>
</feature>
<keyword evidence="2" id="KW-0645">Protease</keyword>
<evidence type="ECO:0008006" key="9">
    <source>
        <dbReference type="Google" id="ProtNLM"/>
    </source>
</evidence>
<keyword evidence="3" id="KW-0378">Hydrolase</keyword>
<name>A0AAV9W5I0_9PEZI</name>
<sequence>MQGNTWASKNILLVLLCMLCATVSSFDLRGREGSEVGHSSHGTPSKTLIARAPPDAESSKKRWVFAVNPGFGKHPAFTDIDKHIASKLGSDATEIKNNKIIDLENNVAWFYANSDEKFAQDVVEKWNKIASALTKNNSTIDKTAIDLEIDENPKTFTIKNDKPSRVRRALETREARPELCALSLNPGTAMPNPCQYITDDSQGSGVTVYIIGSGANLDHTDFDHLDRKSVEFIFSDPQNNKKREDRLNIRGKNVPLGTAILSKLCGSSSGVAKRVTPIIVKVTDTKGNVNNLDHVQGLMSTLSSITAKTAENSKAEFIVLDTVNIYDVPATGGAAAALKTIKENDNIYAYPGLLGRPQYEEEYPKLLAVGGVDKSYKAVNNVDSWVKTYAPAEDILAAGNLPAEYMLWQDASLAVPAVAGVLATFMSKDRLGTTEALSQLELFAYSRGSTSLHRHVVYNAVWQDISKPTSKSGREPTWDGFKWDAGFCERCRAANGETPIDNTLWLPKDCPCGAFRDSGS</sequence>
<evidence type="ECO:0000256" key="2">
    <source>
        <dbReference type="ARBA" id="ARBA00022670"/>
    </source>
</evidence>
<protein>
    <recommendedName>
        <fullName evidence="9">Peptidase S8/S53 domain-containing protein</fullName>
    </recommendedName>
</protein>
<evidence type="ECO:0000256" key="3">
    <source>
        <dbReference type="ARBA" id="ARBA00022801"/>
    </source>
</evidence>
<keyword evidence="4" id="KW-0720">Serine protease</keyword>
<gene>
    <name evidence="7" type="ORF">TWF481_009170</name>
</gene>
<accession>A0AAV9W5I0</accession>
<dbReference type="EMBL" id="JAVHJL010000006">
    <property type="protein sequence ID" value="KAK6501328.1"/>
    <property type="molecule type" value="Genomic_DNA"/>
</dbReference>
<comment type="caution">
    <text evidence="7">The sequence shown here is derived from an EMBL/GenBank/DDBJ whole genome shotgun (WGS) entry which is preliminary data.</text>
</comment>
<dbReference type="InterPro" id="IPR015500">
    <property type="entry name" value="Peptidase_S8_subtilisin-rel"/>
</dbReference>
<dbReference type="InterPro" id="IPR036852">
    <property type="entry name" value="Peptidase_S8/S53_dom_sf"/>
</dbReference>
<evidence type="ECO:0000256" key="6">
    <source>
        <dbReference type="SAM" id="SignalP"/>
    </source>
</evidence>
<keyword evidence="8" id="KW-1185">Reference proteome</keyword>
<dbReference type="PRINTS" id="PR00723">
    <property type="entry name" value="SUBTILISIN"/>
</dbReference>
<dbReference type="SUPFAM" id="SSF52743">
    <property type="entry name" value="Subtilisin-like"/>
    <property type="match status" value="1"/>
</dbReference>
<dbReference type="PANTHER" id="PTHR43806">
    <property type="entry name" value="PEPTIDASE S8"/>
    <property type="match status" value="1"/>
</dbReference>
<dbReference type="InterPro" id="IPR050131">
    <property type="entry name" value="Peptidase_S8_subtilisin-like"/>
</dbReference>
<proteinExistence type="inferred from homology"/>
<evidence type="ECO:0000313" key="7">
    <source>
        <dbReference type="EMBL" id="KAK6501328.1"/>
    </source>
</evidence>
<reference evidence="7 8" key="1">
    <citation type="submission" date="2023-08" db="EMBL/GenBank/DDBJ databases">
        <authorList>
            <person name="Palmer J.M."/>
        </authorList>
    </citation>
    <scope>NUCLEOTIDE SEQUENCE [LARGE SCALE GENOMIC DNA]</scope>
    <source>
        <strain evidence="7 8">TWF481</strain>
    </source>
</reference>
<evidence type="ECO:0000313" key="8">
    <source>
        <dbReference type="Proteomes" id="UP001370758"/>
    </source>
</evidence>